<evidence type="ECO:0000256" key="1">
    <source>
        <dbReference type="ARBA" id="ARBA00001946"/>
    </source>
</evidence>
<dbReference type="Gene3D" id="3.20.20.60">
    <property type="entry name" value="Phosphoenolpyruvate-binding domains"/>
    <property type="match status" value="1"/>
</dbReference>
<proteinExistence type="predicted"/>
<dbReference type="InterPro" id="IPR005000">
    <property type="entry name" value="Aldolase/citrate-lyase_domain"/>
</dbReference>
<dbReference type="InterPro" id="IPR015813">
    <property type="entry name" value="Pyrv/PenolPyrv_kinase-like_dom"/>
</dbReference>
<dbReference type="RefSeq" id="WP_093794431.1">
    <property type="nucleotide sequence ID" value="NZ_CP155571.1"/>
</dbReference>
<evidence type="ECO:0000256" key="3">
    <source>
        <dbReference type="ARBA" id="ARBA00022842"/>
    </source>
</evidence>
<evidence type="ECO:0000259" key="4">
    <source>
        <dbReference type="Pfam" id="PF03328"/>
    </source>
</evidence>
<dbReference type="SUPFAM" id="SSF51621">
    <property type="entry name" value="Phosphoenolpyruvate/pyruvate domain"/>
    <property type="match status" value="1"/>
</dbReference>
<reference evidence="5" key="1">
    <citation type="submission" date="2024-05" db="EMBL/GenBank/DDBJ databases">
        <title>Isolation and characterization of Sporomusa carbonis sp. nov., a carboxydotrophic hydrogenogen in the genus of Sporomusa isolated from a charcoal burning pile.</title>
        <authorList>
            <person name="Boeer T."/>
            <person name="Rosenbaum F."/>
            <person name="Eysell L."/>
            <person name="Mueller V."/>
            <person name="Daniel R."/>
            <person name="Poehlein A."/>
        </authorList>
    </citation>
    <scope>NUCLEOTIDE SEQUENCE [LARGE SCALE GENOMIC DNA]</scope>
    <source>
        <strain evidence="5">DSM 3132</strain>
    </source>
</reference>
<dbReference type="EMBL" id="CP155571">
    <property type="protein sequence ID" value="XFO71752.1"/>
    <property type="molecule type" value="Genomic_DNA"/>
</dbReference>
<dbReference type="PANTHER" id="PTHR32308:SF10">
    <property type="entry name" value="CITRATE LYASE SUBUNIT BETA"/>
    <property type="match status" value="1"/>
</dbReference>
<organism evidence="5 6">
    <name type="scientific">Sporomusa acidovorans (strain ATCC 49682 / DSM 3132 / Mol)</name>
    <dbReference type="NCBI Taxonomy" id="1123286"/>
    <lineage>
        <taxon>Bacteria</taxon>
        <taxon>Bacillati</taxon>
        <taxon>Bacillota</taxon>
        <taxon>Negativicutes</taxon>
        <taxon>Selenomonadales</taxon>
        <taxon>Sporomusaceae</taxon>
        <taxon>Sporomusa</taxon>
    </lineage>
</organism>
<dbReference type="EC" id="4.1.3.6" evidence="5"/>
<feature type="domain" description="HpcH/HpaI aldolase/citrate lyase" evidence="4">
    <location>
        <begin position="5"/>
        <end position="220"/>
    </location>
</feature>
<dbReference type="Proteomes" id="UP000216052">
    <property type="component" value="Chromosome"/>
</dbReference>
<dbReference type="Pfam" id="PF03328">
    <property type="entry name" value="HpcH_HpaI"/>
    <property type="match status" value="1"/>
</dbReference>
<evidence type="ECO:0000313" key="5">
    <source>
        <dbReference type="EMBL" id="XFO71752.1"/>
    </source>
</evidence>
<keyword evidence="2" id="KW-0479">Metal-binding</keyword>
<protein>
    <submittedName>
        <fullName evidence="5">Citrate lyase subunit beta</fullName>
        <ecNumber evidence="5">4.1.3.6</ecNumber>
    </submittedName>
</protein>
<name>A0ABZ3J0B3_SPOA4</name>
<evidence type="ECO:0000313" key="6">
    <source>
        <dbReference type="Proteomes" id="UP000216052"/>
    </source>
</evidence>
<sequence>MDLRRTMLFMPGNNPGMLQNGGVFGADALILDLEDAVAPQEKDAARLLVAQALRTVDYSTSEKVVRINPLDTFAREDIEAIVPCCPDALLVPKVECPENIGEVARLVAATERSGQEPVKLIALLETPRGIAEAYQIARADKRVVALAFGAEDYTASLGAKRTKEGTEIYSARAIVVNSAAAAGIQSIDTPFTDVNDREGLIADTQLAKQLGFKGKLTINPRQIEDIHNVFNPTQHDIVWAERIIKAIRKAEAEGSGVASLDGKMVDAPIVARAERILYLARLLGLVEEGLL</sequence>
<keyword evidence="3" id="KW-0460">Magnesium</keyword>
<gene>
    <name evidence="5" type="primary">citE_1</name>
    <name evidence="5" type="ORF">SPACI_017860</name>
</gene>
<dbReference type="InterPro" id="IPR011206">
    <property type="entry name" value="Citrate_lyase_beta/mcl1/mcl2"/>
</dbReference>
<evidence type="ECO:0000256" key="2">
    <source>
        <dbReference type="ARBA" id="ARBA00022723"/>
    </source>
</evidence>
<dbReference type="PIRSF" id="PIRSF015582">
    <property type="entry name" value="Cit_lyase_B"/>
    <property type="match status" value="1"/>
</dbReference>
<comment type="cofactor">
    <cofactor evidence="1">
        <name>Mg(2+)</name>
        <dbReference type="ChEBI" id="CHEBI:18420"/>
    </cofactor>
</comment>
<accession>A0ABZ3J0B3</accession>
<dbReference type="InterPro" id="IPR040442">
    <property type="entry name" value="Pyrv_kinase-like_dom_sf"/>
</dbReference>
<keyword evidence="5" id="KW-0456">Lyase</keyword>
<dbReference type="PANTHER" id="PTHR32308">
    <property type="entry name" value="LYASE BETA SUBUNIT, PUTATIVE (AFU_ORTHOLOGUE AFUA_4G13030)-RELATED"/>
    <property type="match status" value="1"/>
</dbReference>
<keyword evidence="6" id="KW-1185">Reference proteome</keyword>
<dbReference type="GO" id="GO:0008815">
    <property type="term" value="F:citrate (pro-3S)-lyase activity"/>
    <property type="evidence" value="ECO:0007669"/>
    <property type="project" value="UniProtKB-EC"/>
</dbReference>